<dbReference type="SUPFAM" id="SSF56112">
    <property type="entry name" value="Protein kinase-like (PK-like)"/>
    <property type="match status" value="1"/>
</dbReference>
<name>A0ABS4Z1Z1_9MICC</name>
<dbReference type="InterPro" id="IPR004147">
    <property type="entry name" value="ABC1_dom"/>
</dbReference>
<comment type="caution">
    <text evidence="3">The sequence shown here is derived from an EMBL/GenBank/DDBJ whole genome shotgun (WGS) entry which is preliminary data.</text>
</comment>
<dbReference type="RefSeq" id="WP_342591298.1">
    <property type="nucleotide sequence ID" value="NZ_JAGIOI010000001.1"/>
</dbReference>
<reference evidence="3 4" key="1">
    <citation type="submission" date="2021-03" db="EMBL/GenBank/DDBJ databases">
        <title>Sequencing the genomes of 1000 actinobacteria strains.</title>
        <authorList>
            <person name="Klenk H.-P."/>
        </authorList>
    </citation>
    <scope>NUCLEOTIDE SEQUENCE [LARGE SCALE GENOMIC DNA]</scope>
    <source>
        <strain evidence="3 4">DSM 16005</strain>
    </source>
</reference>
<protein>
    <submittedName>
        <fullName evidence="3">Ubiquinone biosynthesis protein</fullName>
    </submittedName>
</protein>
<sequence length="547" mass="59783">MANHFERYVEVAEILIRHGFGQIAPLLGLGQMHLGPTPRRAGTRATPERLVVALEELGPTFIKLGQLLSTRPDILPRPYIAALARLQDDAPPVATEQVRIIVEQELGAGIDVVFSTFVDAPLASASIGQAHAATLIDGTSVVVKVRRPGVVAQVQEDLEILQNLAHHASRNWAALADYNVEAVVSTFAATLRAELDYLVEGRNAERFARNFAHDTGIHIPKIHWATTTSRVLTMERIYGRRIDDAQVASLPLADRDRLATTAAKAAAKMIFEDGFFHADPHPGNLFVESNGRIALIDFGMVGEVDEQLRQRLGTLLLAFSRNDPERISRALLGLSVNGAAPDRGRLRQDMAVFMKQYQGRSLGEIQLAPLIVEMLAILRNHHIQLPGSIALLAKMVIMTEGMGVGLNPGFNLGKVLKPYAGRLALERINPRKLPALLRQLGLDAAALGADMPERLERLLQQLDDGLEVHLRTEEITPLVARAERIGNRLVAGLILAAFIRGIGDLTAADRRHLQNWQNTLLATGVGAMGAMGGFLAWTSRPGLRIRR</sequence>
<feature type="domain" description="ABC1 atypical kinase-like" evidence="2">
    <location>
        <begin position="85"/>
        <end position="329"/>
    </location>
</feature>
<dbReference type="PANTHER" id="PTHR10566">
    <property type="entry name" value="CHAPERONE-ACTIVITY OF BC1 COMPLEX CABC1 -RELATED"/>
    <property type="match status" value="1"/>
</dbReference>
<evidence type="ECO:0000259" key="2">
    <source>
        <dbReference type="Pfam" id="PF03109"/>
    </source>
</evidence>
<dbReference type="PANTHER" id="PTHR10566:SF113">
    <property type="entry name" value="PROTEIN ACTIVITY OF BC1 COMPLEX KINASE 7, CHLOROPLASTIC"/>
    <property type="match status" value="1"/>
</dbReference>
<evidence type="ECO:0000256" key="1">
    <source>
        <dbReference type="ARBA" id="ARBA00009670"/>
    </source>
</evidence>
<comment type="similarity">
    <text evidence="1">Belongs to the protein kinase superfamily. ADCK protein kinase family.</text>
</comment>
<keyword evidence="3" id="KW-0830">Ubiquinone</keyword>
<dbReference type="Proteomes" id="UP000711614">
    <property type="component" value="Unassembled WGS sequence"/>
</dbReference>
<proteinExistence type="inferred from homology"/>
<dbReference type="CDD" id="cd05121">
    <property type="entry name" value="ABC1_ADCK3-like"/>
    <property type="match status" value="1"/>
</dbReference>
<dbReference type="InterPro" id="IPR050154">
    <property type="entry name" value="UbiB_kinase"/>
</dbReference>
<keyword evidence="4" id="KW-1185">Reference proteome</keyword>
<organism evidence="3 4">
    <name type="scientific">Arthrobacter stackebrandtii</name>
    <dbReference type="NCBI Taxonomy" id="272161"/>
    <lineage>
        <taxon>Bacteria</taxon>
        <taxon>Bacillati</taxon>
        <taxon>Actinomycetota</taxon>
        <taxon>Actinomycetes</taxon>
        <taxon>Micrococcales</taxon>
        <taxon>Micrococcaceae</taxon>
        <taxon>Arthrobacter</taxon>
    </lineage>
</organism>
<dbReference type="Gene3D" id="1.10.510.10">
    <property type="entry name" value="Transferase(Phosphotransferase) domain 1"/>
    <property type="match status" value="1"/>
</dbReference>
<evidence type="ECO:0000313" key="4">
    <source>
        <dbReference type="Proteomes" id="UP000711614"/>
    </source>
</evidence>
<dbReference type="InterPro" id="IPR011009">
    <property type="entry name" value="Kinase-like_dom_sf"/>
</dbReference>
<gene>
    <name evidence="3" type="ORF">JOF48_003624</name>
</gene>
<evidence type="ECO:0000313" key="3">
    <source>
        <dbReference type="EMBL" id="MBP2414825.1"/>
    </source>
</evidence>
<dbReference type="EMBL" id="JAGIOI010000001">
    <property type="protein sequence ID" value="MBP2414825.1"/>
    <property type="molecule type" value="Genomic_DNA"/>
</dbReference>
<dbReference type="Pfam" id="PF03109">
    <property type="entry name" value="ABC1"/>
    <property type="match status" value="1"/>
</dbReference>
<accession>A0ABS4Z1Z1</accession>